<protein>
    <submittedName>
        <fullName evidence="3">Catalytic protein</fullName>
    </submittedName>
</protein>
<dbReference type="RefSeq" id="XP_013327912.1">
    <property type="nucleotide sequence ID" value="XM_013472458.1"/>
</dbReference>
<feature type="compositionally biased region" description="Low complexity" evidence="1">
    <location>
        <begin position="1238"/>
        <end position="1248"/>
    </location>
</feature>
<feature type="compositionally biased region" description="Basic and acidic residues" evidence="1">
    <location>
        <begin position="711"/>
        <end position="721"/>
    </location>
</feature>
<feature type="compositionally biased region" description="Basic and acidic residues" evidence="1">
    <location>
        <begin position="1015"/>
        <end position="1024"/>
    </location>
</feature>
<comment type="caution">
    <text evidence="3">The sequence shown here is derived from an EMBL/GenBank/DDBJ whole genome shotgun (WGS) entry which is preliminary data.</text>
</comment>
<dbReference type="GO" id="GO:0043531">
    <property type="term" value="F:ADP binding"/>
    <property type="evidence" value="ECO:0007669"/>
    <property type="project" value="InterPro"/>
</dbReference>
<reference evidence="3 4" key="1">
    <citation type="submission" date="2015-04" db="EMBL/GenBank/DDBJ databases">
        <authorList>
            <person name="Heijne W.H."/>
            <person name="Fedorova N.D."/>
            <person name="Nierman W.C."/>
            <person name="Vollebregt A.W."/>
            <person name="Zhao Z."/>
            <person name="Wu L."/>
            <person name="Kumar M."/>
            <person name="Stam H."/>
            <person name="van den Berg M.A."/>
            <person name="Pel H.J."/>
        </authorList>
    </citation>
    <scope>NUCLEOTIDE SEQUENCE [LARGE SCALE GENOMIC DNA]</scope>
    <source>
        <strain evidence="3 4">CBS 393.64</strain>
    </source>
</reference>
<feature type="compositionally biased region" description="Low complexity" evidence="1">
    <location>
        <begin position="1051"/>
        <end position="1067"/>
    </location>
</feature>
<feature type="region of interest" description="Disordered" evidence="1">
    <location>
        <begin position="879"/>
        <end position="1206"/>
    </location>
</feature>
<evidence type="ECO:0000313" key="4">
    <source>
        <dbReference type="Proteomes" id="UP000053958"/>
    </source>
</evidence>
<organism evidence="3 4">
    <name type="scientific">Rasamsonia emersonii (strain ATCC 16479 / CBS 393.64 / IMI 116815)</name>
    <dbReference type="NCBI Taxonomy" id="1408163"/>
    <lineage>
        <taxon>Eukaryota</taxon>
        <taxon>Fungi</taxon>
        <taxon>Dikarya</taxon>
        <taxon>Ascomycota</taxon>
        <taxon>Pezizomycotina</taxon>
        <taxon>Eurotiomycetes</taxon>
        <taxon>Eurotiomycetidae</taxon>
        <taxon>Eurotiales</taxon>
        <taxon>Trichocomaceae</taxon>
        <taxon>Rasamsonia</taxon>
    </lineage>
</organism>
<dbReference type="Gene3D" id="3.40.50.1820">
    <property type="entry name" value="alpha/beta hydrolase"/>
    <property type="match status" value="1"/>
</dbReference>
<dbReference type="CDD" id="cd01120">
    <property type="entry name" value="RecA-like_superfamily"/>
    <property type="match status" value="1"/>
</dbReference>
<feature type="compositionally biased region" description="Low complexity" evidence="1">
    <location>
        <begin position="1116"/>
        <end position="1146"/>
    </location>
</feature>
<dbReference type="InterPro" id="IPR029058">
    <property type="entry name" value="AB_hydrolase_fold"/>
</dbReference>
<feature type="compositionally biased region" description="Basic and acidic residues" evidence="1">
    <location>
        <begin position="886"/>
        <end position="895"/>
    </location>
</feature>
<accession>A0A0F4YT89</accession>
<feature type="compositionally biased region" description="Low complexity" evidence="1">
    <location>
        <begin position="896"/>
        <end position="917"/>
    </location>
</feature>
<dbReference type="EMBL" id="LASV01000191">
    <property type="protein sequence ID" value="KKA21300.1"/>
    <property type="molecule type" value="Genomic_DNA"/>
</dbReference>
<feature type="domain" description="NB-ARC" evidence="2">
    <location>
        <begin position="398"/>
        <end position="572"/>
    </location>
</feature>
<feature type="region of interest" description="Disordered" evidence="1">
    <location>
        <begin position="773"/>
        <end position="795"/>
    </location>
</feature>
<feature type="region of interest" description="Disordered" evidence="1">
    <location>
        <begin position="1409"/>
        <end position="1437"/>
    </location>
</feature>
<feature type="compositionally biased region" description="Polar residues" evidence="1">
    <location>
        <begin position="1080"/>
        <end position="1090"/>
    </location>
</feature>
<dbReference type="OrthoDB" id="5086500at2759"/>
<dbReference type="Pfam" id="PF00931">
    <property type="entry name" value="NB-ARC"/>
    <property type="match status" value="1"/>
</dbReference>
<name>A0A0F4YT89_RASE3</name>
<evidence type="ECO:0000259" key="2">
    <source>
        <dbReference type="Pfam" id="PF00931"/>
    </source>
</evidence>
<evidence type="ECO:0000313" key="3">
    <source>
        <dbReference type="EMBL" id="KKA21300.1"/>
    </source>
</evidence>
<dbReference type="SUPFAM" id="SSF53474">
    <property type="entry name" value="alpha/beta-Hydrolases"/>
    <property type="match status" value="1"/>
</dbReference>
<feature type="compositionally biased region" description="Low complexity" evidence="1">
    <location>
        <begin position="972"/>
        <end position="987"/>
    </location>
</feature>
<dbReference type="SUPFAM" id="SSF52540">
    <property type="entry name" value="P-loop containing nucleoside triphosphate hydrolases"/>
    <property type="match status" value="1"/>
</dbReference>
<gene>
    <name evidence="3" type="ORF">T310_4676</name>
</gene>
<evidence type="ECO:0000256" key="1">
    <source>
        <dbReference type="SAM" id="MobiDB-lite"/>
    </source>
</evidence>
<dbReference type="PANTHER" id="PTHR48187">
    <property type="entry name" value="LD21810P"/>
    <property type="match status" value="1"/>
</dbReference>
<proteinExistence type="predicted"/>
<keyword evidence="4" id="KW-1185">Reference proteome</keyword>
<feature type="region of interest" description="Disordered" evidence="1">
    <location>
        <begin position="711"/>
        <end position="736"/>
    </location>
</feature>
<dbReference type="InterPro" id="IPR002182">
    <property type="entry name" value="NB-ARC"/>
</dbReference>
<feature type="compositionally biased region" description="Polar residues" evidence="1">
    <location>
        <begin position="1147"/>
        <end position="1164"/>
    </location>
</feature>
<feature type="region of interest" description="Disordered" evidence="1">
    <location>
        <begin position="1232"/>
        <end position="1288"/>
    </location>
</feature>
<sequence>MAGPSRKIRDIGLTEIYSSPEKPAQVDIVFVHGLNGHPKDTWTSKNGVFWPADLLPPFLEGLRVRILTYGYNADVTSFMNGTSKDRIHHHAETLAADLTANRNLRNALERPLIFVCHSLGGIIVKRCIVSCHNVEDEKRKHLRSIWVSTFGILFMGTPHAGSEAAKWGLLLQKICSAVFPKKFIDTSPQLIEALKTDSETLQNVSRLFNDNISRFHVFFFHETKPVDLKGTREFIVDEKSAAPDLEGVERMGIEGDHSTMCKFEDESAQGFEAVAEAIVRYSREAPALIAGRWKEEKKRRELQSRQKAQEIVGSTIDDASTIEDTEPEDNVDRLGRAQHLLTESESSITLSAYEVEEADSENKIPRMVQTVASLPVQPVPLFVVPPGFHPNANFFGMEKELEELHARLFREKRAERLVAVLICGGPGSGKTHLARQYVHKHRKDYPGGIFWVDAKSRESCEKCFWDIAQAAALTDEGYFKKLLSSMSSLTYIDDVRNWFQSREHWLLVFDGLSFKDDDDINSFIKFLPFSKNSGIIYTSVDRTLSKKTRLFEPYCITVRPLKVDDARRLLFKSLGIKKATQDQLDKATRLVKHYHGLPLAIHAIGHRLKETGKPIEKYHFKSHFTDQKLADPFLGIMYDLYVRKQFEAMNLVNLLAFFGHNVPVGMISLGISALEEFNVQILSSSRPGERKDIDTTLGVLIRYGLIERVSDPYPRDQKSDDESAPTPELSDSFDTENSQEAIASVYQSTVDVIKIHSVFQGFCRDELKAKDEEIKREQEAESYSNDGRADTGKQESGHYDSWLAVATKLFCKSYENAKTKMDRLPGSGFVKDYREYETHAQRLVDLYPKRLHTRPPLLREARESLNQVIKSIKKEIDKLSPNASEESLRHEKSIFDRSSSSSSDPSSSFEEGGSHSSTWSPDEGESSEVESPKEIGSPTHRHRVRLQLFPPRIYRERDDERDDGYITDGESSKAASRRLSLSSTQSTERPRSSRQSGGHTSDDSGWQLVIRTRKSKDSPSGEKQNKRRTIRNLGEFRPAPALVKLSSVQGKGTSSRASSDGSAKSSTTQGPDAISLLTAVHNSQPPLSSKSSERQKENQRTWASVAAVPPATGATSSKKGSVSGGSVNRLGISTKSSRESLSSRSSNIQPSPLSTEFKPNQLTRSEPGLVPGHPARARDVSSAPGSWHHSRRPSSLVLPDPGRGRRLSANAPLAELGIDDLTFQGKIMVTSERRMRSPARTTRTTPSSVAHPSAFMPGASPPALPAGYMSEPLSAPMSRDPSWQSRDSWQTEPIFSPTMLQRPGTGYGYQHAATPHAAHFDPSSATTGWTRFDYGGEPELMRFGEHEVDIRGARQRVLDWERHQAPPLSSRPILPHMEYATGPDVGSMMMGPSQGQAYFAPQENYNGRLRRGISPSRPDYRGLGLQFAPERERERER</sequence>
<dbReference type="PANTHER" id="PTHR48187:SF2">
    <property type="entry name" value="LD21810P"/>
    <property type="match status" value="1"/>
</dbReference>
<dbReference type="Proteomes" id="UP000053958">
    <property type="component" value="Unassembled WGS sequence"/>
</dbReference>
<dbReference type="GeneID" id="25317023"/>
<dbReference type="InterPro" id="IPR027417">
    <property type="entry name" value="P-loop_NTPase"/>
</dbReference>
<dbReference type="Gene3D" id="3.40.50.300">
    <property type="entry name" value="P-loop containing nucleotide triphosphate hydrolases"/>
    <property type="match status" value="1"/>
</dbReference>